<gene>
    <name evidence="1" type="ordered locus">DEHA2A01122g</name>
</gene>
<dbReference type="OrthoDB" id="2101473at2759"/>
<dbReference type="EMBL" id="CR382133">
    <property type="protein sequence ID" value="CAG84334.2"/>
    <property type="molecule type" value="Genomic_DNA"/>
</dbReference>
<reference evidence="1 2" key="1">
    <citation type="journal article" date="2004" name="Nature">
        <title>Genome evolution in yeasts.</title>
        <authorList>
            <consortium name="Genolevures"/>
            <person name="Dujon B."/>
            <person name="Sherman D."/>
            <person name="Fischer G."/>
            <person name="Durrens P."/>
            <person name="Casaregola S."/>
            <person name="Lafontaine I."/>
            <person name="de Montigny J."/>
            <person name="Marck C."/>
            <person name="Neuveglise C."/>
            <person name="Talla E."/>
            <person name="Goffard N."/>
            <person name="Frangeul L."/>
            <person name="Aigle M."/>
            <person name="Anthouard V."/>
            <person name="Babour A."/>
            <person name="Barbe V."/>
            <person name="Barnay S."/>
            <person name="Blanchin S."/>
            <person name="Beckerich J.M."/>
            <person name="Beyne E."/>
            <person name="Bleykasten C."/>
            <person name="Boisrame A."/>
            <person name="Boyer J."/>
            <person name="Cattolico L."/>
            <person name="Confanioleri F."/>
            <person name="de Daruvar A."/>
            <person name="Despons L."/>
            <person name="Fabre E."/>
            <person name="Fairhead C."/>
            <person name="Ferry-Dumazet H."/>
            <person name="Groppi A."/>
            <person name="Hantraye F."/>
            <person name="Hennequin C."/>
            <person name="Jauniaux N."/>
            <person name="Joyet P."/>
            <person name="Kachouri R."/>
            <person name="Kerrest A."/>
            <person name="Koszul R."/>
            <person name="Lemaire M."/>
            <person name="Lesur I."/>
            <person name="Ma L."/>
            <person name="Muller H."/>
            <person name="Nicaud J.M."/>
            <person name="Nikolski M."/>
            <person name="Oztas S."/>
            <person name="Ozier-Kalogeropoulos O."/>
            <person name="Pellenz S."/>
            <person name="Potier S."/>
            <person name="Richard G.F."/>
            <person name="Straub M.L."/>
            <person name="Suleau A."/>
            <person name="Swennene D."/>
            <person name="Tekaia F."/>
            <person name="Wesolowski-Louvel M."/>
            <person name="Westhof E."/>
            <person name="Wirth B."/>
            <person name="Zeniou-Meyer M."/>
            <person name="Zivanovic I."/>
            <person name="Bolotin-Fukuhara M."/>
            <person name="Thierry A."/>
            <person name="Bouchier C."/>
            <person name="Caudron B."/>
            <person name="Scarpelli C."/>
            <person name="Gaillardin C."/>
            <person name="Weissenbach J."/>
            <person name="Wincker P."/>
            <person name="Souciet J.L."/>
        </authorList>
    </citation>
    <scope>NUCLEOTIDE SEQUENCE [LARGE SCALE GENOMIC DNA]</scope>
    <source>
        <strain evidence="2">ATCC 36239 / CBS 767 / BCRC 21394 / JCM 1990 / NBRC 0083 / IGC 2968</strain>
    </source>
</reference>
<dbReference type="HOGENOM" id="CLU_065853_0_1_1"/>
<protein>
    <submittedName>
        <fullName evidence="1">DEHA2A01122p</fullName>
    </submittedName>
</protein>
<dbReference type="GeneID" id="2899311"/>
<dbReference type="SUPFAM" id="SSF50475">
    <property type="entry name" value="FMN-binding split barrel"/>
    <property type="match status" value="1"/>
</dbReference>
<name>Q6BZI2_DEBHA</name>
<dbReference type="InterPro" id="IPR012349">
    <property type="entry name" value="Split_barrel_FMN-bd"/>
</dbReference>
<dbReference type="KEGG" id="dha:DEHA2A01122g"/>
<keyword evidence="2" id="KW-1185">Reference proteome</keyword>
<organism evidence="1 2">
    <name type="scientific">Debaryomyces hansenii (strain ATCC 36239 / CBS 767 / BCRC 21394 / JCM 1990 / NBRC 0083 / IGC 2968)</name>
    <name type="common">Yeast</name>
    <name type="synonym">Torulaspora hansenii</name>
    <dbReference type="NCBI Taxonomy" id="284592"/>
    <lineage>
        <taxon>Eukaryota</taxon>
        <taxon>Fungi</taxon>
        <taxon>Dikarya</taxon>
        <taxon>Ascomycota</taxon>
        <taxon>Saccharomycotina</taxon>
        <taxon>Pichiomycetes</taxon>
        <taxon>Debaryomycetaceae</taxon>
        <taxon>Debaryomyces</taxon>
    </lineage>
</organism>
<proteinExistence type="predicted"/>
<dbReference type="AlphaFoldDB" id="Q6BZI2"/>
<dbReference type="Gene3D" id="2.30.110.10">
    <property type="entry name" value="Electron Transport, Fmn-binding Protein, Chain A"/>
    <property type="match status" value="1"/>
</dbReference>
<sequence length="211" mass="24202">MYIPKYYAQENEESQESLIRANPLGTVISTGESGIIANHIPFYLHVDKDTNKKYLQGHLAKVNHQVPLFKEKGEVLVIFQSPSSYISPTYYPTKNETHKVVPTWDFASIHCYGVPRLIDDSDWVRSQLDNITAQHETKKPVPWKVSDAPENYVKLMQKAIIGVEIEITRIECKFKFEQKMKRHDIDGVIDGLVKDEKPEIASYVTKANEIP</sequence>
<accession>Q6BZI2</accession>
<evidence type="ECO:0000313" key="2">
    <source>
        <dbReference type="Proteomes" id="UP000000599"/>
    </source>
</evidence>
<dbReference type="Pfam" id="PF04299">
    <property type="entry name" value="FMN_bind_2"/>
    <property type="match status" value="1"/>
</dbReference>
<dbReference type="InParanoid" id="Q6BZI2"/>
<dbReference type="InterPro" id="IPR007396">
    <property type="entry name" value="TR_PAI2-type"/>
</dbReference>
<dbReference type="RefSeq" id="XP_456387.2">
    <property type="nucleotide sequence ID" value="XM_456387.1"/>
</dbReference>
<dbReference type="eggNOG" id="ENOG502RCZR">
    <property type="taxonomic scope" value="Eukaryota"/>
</dbReference>
<dbReference type="Proteomes" id="UP000000599">
    <property type="component" value="Chromosome A"/>
</dbReference>
<evidence type="ECO:0000313" key="1">
    <source>
        <dbReference type="EMBL" id="CAG84334.2"/>
    </source>
</evidence>
<dbReference type="PANTHER" id="PTHR35802">
    <property type="entry name" value="PROTEASE SYNTHASE AND SPORULATION PROTEIN PAI 2"/>
    <property type="match status" value="1"/>
</dbReference>
<dbReference type="VEuPathDB" id="FungiDB:DEHA2A01122g"/>
<dbReference type="FunCoup" id="Q6BZI2">
    <property type="interactions" value="22"/>
</dbReference>
<dbReference type="PIRSF" id="PIRSF010372">
    <property type="entry name" value="PaiB"/>
    <property type="match status" value="1"/>
</dbReference>
<dbReference type="PANTHER" id="PTHR35802:SF1">
    <property type="entry name" value="PROTEASE SYNTHASE AND SPORULATION PROTEIN PAI 2"/>
    <property type="match status" value="1"/>
</dbReference>
<dbReference type="OMA" id="AKANPQW"/>